<evidence type="ECO:0000256" key="4">
    <source>
        <dbReference type="SAM" id="SignalP"/>
    </source>
</evidence>
<dbReference type="Proteomes" id="UP000757435">
    <property type="component" value="Unassembled WGS sequence"/>
</dbReference>
<feature type="compositionally biased region" description="Basic and acidic residues" evidence="3">
    <location>
        <begin position="269"/>
        <end position="288"/>
    </location>
</feature>
<feature type="region of interest" description="Disordered" evidence="3">
    <location>
        <begin position="257"/>
        <end position="288"/>
    </location>
</feature>
<dbReference type="PANTHER" id="PTHR12697">
    <property type="entry name" value="PBS LYASE HEAT-LIKE PROTEIN"/>
    <property type="match status" value="1"/>
</dbReference>
<dbReference type="GO" id="GO:0016491">
    <property type="term" value="F:oxidoreductase activity"/>
    <property type="evidence" value="ECO:0007669"/>
    <property type="project" value="TreeGrafter"/>
</dbReference>
<evidence type="ECO:0000256" key="3">
    <source>
        <dbReference type="SAM" id="MobiDB-lite"/>
    </source>
</evidence>
<evidence type="ECO:0000313" key="5">
    <source>
        <dbReference type="EMBL" id="MBW4658386.1"/>
    </source>
</evidence>
<keyword evidence="4" id="KW-0732">Signal</keyword>
<evidence type="ECO:0008006" key="7">
    <source>
        <dbReference type="Google" id="ProtNLM"/>
    </source>
</evidence>
<feature type="compositionally biased region" description="Low complexity" evidence="3">
    <location>
        <begin position="257"/>
        <end position="268"/>
    </location>
</feature>
<dbReference type="EMBL" id="JAHHHD010000005">
    <property type="protein sequence ID" value="MBW4658386.1"/>
    <property type="molecule type" value="Genomic_DNA"/>
</dbReference>
<feature type="chain" id="PRO_5037255441" description="HEAT repeat domain-containing protein" evidence="4">
    <location>
        <begin position="20"/>
        <end position="288"/>
    </location>
</feature>
<dbReference type="Gene3D" id="1.25.10.10">
    <property type="entry name" value="Leucine-rich Repeat Variant"/>
    <property type="match status" value="1"/>
</dbReference>
<evidence type="ECO:0000256" key="1">
    <source>
        <dbReference type="ARBA" id="ARBA00022549"/>
    </source>
</evidence>
<name>A0A951UL66_9CYAN</name>
<keyword evidence="2" id="KW-0605">Phycobilisome</keyword>
<reference evidence="5" key="2">
    <citation type="journal article" date="2022" name="Microbiol. Resour. Announc.">
        <title>Metagenome Sequencing to Explore Phylogenomics of Terrestrial Cyanobacteria.</title>
        <authorList>
            <person name="Ward R.D."/>
            <person name="Stajich J.E."/>
            <person name="Johansen J.R."/>
            <person name="Huntemann M."/>
            <person name="Clum A."/>
            <person name="Foster B."/>
            <person name="Foster B."/>
            <person name="Roux S."/>
            <person name="Palaniappan K."/>
            <person name="Varghese N."/>
            <person name="Mukherjee S."/>
            <person name="Reddy T.B.K."/>
            <person name="Daum C."/>
            <person name="Copeland A."/>
            <person name="Chen I.A."/>
            <person name="Ivanova N.N."/>
            <person name="Kyrpides N.C."/>
            <person name="Shapiro N."/>
            <person name="Eloe-Fadrosh E.A."/>
            <person name="Pietrasiak N."/>
        </authorList>
    </citation>
    <scope>NUCLEOTIDE SEQUENCE</scope>
    <source>
        <strain evidence="5">UHER 2000/2452</strain>
    </source>
</reference>
<dbReference type="AlphaFoldDB" id="A0A951UL66"/>
<dbReference type="GO" id="GO:0030089">
    <property type="term" value="C:phycobilisome"/>
    <property type="evidence" value="ECO:0007669"/>
    <property type="project" value="UniProtKB-KW"/>
</dbReference>
<reference evidence="5" key="1">
    <citation type="submission" date="2021-05" db="EMBL/GenBank/DDBJ databases">
        <authorList>
            <person name="Pietrasiak N."/>
            <person name="Ward R."/>
            <person name="Stajich J.E."/>
            <person name="Kurbessoian T."/>
        </authorList>
    </citation>
    <scope>NUCLEOTIDE SEQUENCE</scope>
    <source>
        <strain evidence="5">UHER 2000/2452</strain>
    </source>
</reference>
<accession>A0A951UL66</accession>
<evidence type="ECO:0000256" key="2">
    <source>
        <dbReference type="ARBA" id="ARBA00022738"/>
    </source>
</evidence>
<sequence length="288" mass="31929">MFHCLRLLLAAYVTCLSIASVPSQPLSHAAIAETQTGTRTERPVEPVGSSDWIGWLWALVPLTVAGSVIFAVKSQGSKKTEVDRTLPDPKHDTSDLVLLNESALPDKTREASSAAMSETTRLAKADIVETLITDLHSQDADKRRQGIWELGQRGDSRAIQPLVDLLMDSDSRQRSLILAAVSEIAVRSLKPMNRALMFSLQDESPDVRKNAIRDVTRIYDAMAQMSQLLHYAASDTDIEVQDTAHWALSQMNRMRSLPESEALSSSSEGKFKEQLSSEKMLEDQKPRE</sequence>
<evidence type="ECO:0000313" key="6">
    <source>
        <dbReference type="Proteomes" id="UP000757435"/>
    </source>
</evidence>
<organism evidence="5 6">
    <name type="scientific">Drouetiella hepatica Uher 2000/2452</name>
    <dbReference type="NCBI Taxonomy" id="904376"/>
    <lineage>
        <taxon>Bacteria</taxon>
        <taxon>Bacillati</taxon>
        <taxon>Cyanobacteriota</taxon>
        <taxon>Cyanophyceae</taxon>
        <taxon>Oculatellales</taxon>
        <taxon>Oculatellaceae</taxon>
        <taxon>Drouetiella</taxon>
    </lineage>
</organism>
<protein>
    <recommendedName>
        <fullName evidence="7">HEAT repeat domain-containing protein</fullName>
    </recommendedName>
</protein>
<proteinExistence type="predicted"/>
<comment type="caution">
    <text evidence="5">The sequence shown here is derived from an EMBL/GenBank/DDBJ whole genome shotgun (WGS) entry which is preliminary data.</text>
</comment>
<keyword evidence="1" id="KW-0042">Antenna complex</keyword>
<gene>
    <name evidence="5" type="ORF">KME15_06910</name>
</gene>
<dbReference type="InterPro" id="IPR016024">
    <property type="entry name" value="ARM-type_fold"/>
</dbReference>
<feature type="signal peptide" evidence="4">
    <location>
        <begin position="1"/>
        <end position="19"/>
    </location>
</feature>
<dbReference type="InterPro" id="IPR011989">
    <property type="entry name" value="ARM-like"/>
</dbReference>
<dbReference type="SUPFAM" id="SSF48371">
    <property type="entry name" value="ARM repeat"/>
    <property type="match status" value="1"/>
</dbReference>
<dbReference type="PANTHER" id="PTHR12697:SF5">
    <property type="entry name" value="DEOXYHYPUSINE HYDROXYLASE"/>
    <property type="match status" value="1"/>
</dbReference>